<evidence type="ECO:0000313" key="7">
    <source>
        <dbReference type="Proteomes" id="UP000013085"/>
    </source>
</evidence>
<dbReference type="Proteomes" id="UP000013085">
    <property type="component" value="Unassembled WGS sequence"/>
</dbReference>
<evidence type="ECO:0000313" key="6">
    <source>
        <dbReference type="EMBL" id="ENZ08949.1"/>
    </source>
</evidence>
<dbReference type="InterPro" id="IPR006657">
    <property type="entry name" value="MoPterin_dinucl-bd_dom"/>
</dbReference>
<dbReference type="SUPFAM" id="SSF53706">
    <property type="entry name" value="Formate dehydrogenase/DMSO reductase, domains 1-3"/>
    <property type="match status" value="1"/>
</dbReference>
<dbReference type="InterPro" id="IPR006656">
    <property type="entry name" value="Mopterin_OxRdtase"/>
</dbReference>
<dbReference type="Gene3D" id="3.30.2070.10">
    <property type="entry name" value="Formate dehydrogenase/DMSO reductase"/>
    <property type="match status" value="1"/>
</dbReference>
<dbReference type="InterPro" id="IPR006963">
    <property type="entry name" value="Mopterin_OxRdtase_4Fe-4S_dom"/>
</dbReference>
<dbReference type="Gene3D" id="3.40.50.740">
    <property type="match status" value="1"/>
</dbReference>
<keyword evidence="2" id="KW-0479">Metal-binding</keyword>
<reference evidence="6 7" key="1">
    <citation type="submission" date="2013-01" db="EMBL/GenBank/DDBJ databases">
        <title>The Genome Sequence of Clostridium clostridioforme 90A8.</title>
        <authorList>
            <consortium name="The Broad Institute Genome Sequencing Platform"/>
            <person name="Earl A."/>
            <person name="Ward D."/>
            <person name="Feldgarden M."/>
            <person name="Gevers D."/>
            <person name="Courvalin P."/>
            <person name="Lambert T."/>
            <person name="Walker B."/>
            <person name="Young S.K."/>
            <person name="Zeng Q."/>
            <person name="Gargeya S."/>
            <person name="Fitzgerald M."/>
            <person name="Haas B."/>
            <person name="Abouelleil A."/>
            <person name="Alvarado L."/>
            <person name="Arachchi H.M."/>
            <person name="Berlin A.M."/>
            <person name="Chapman S.B."/>
            <person name="Dewar J."/>
            <person name="Goldberg J."/>
            <person name="Griggs A."/>
            <person name="Gujja S."/>
            <person name="Hansen M."/>
            <person name="Howarth C."/>
            <person name="Imamovic A."/>
            <person name="Larimer J."/>
            <person name="McCowan C."/>
            <person name="Murphy C."/>
            <person name="Neiman D."/>
            <person name="Pearson M."/>
            <person name="Priest M."/>
            <person name="Roberts A."/>
            <person name="Saif S."/>
            <person name="Shea T."/>
            <person name="Sisk P."/>
            <person name="Sykes S."/>
            <person name="Wortman J."/>
            <person name="Nusbaum C."/>
            <person name="Birren B."/>
        </authorList>
    </citation>
    <scope>NUCLEOTIDE SEQUENCE [LARGE SCALE GENOMIC DNA]</scope>
    <source>
        <strain evidence="6 7">90A8</strain>
    </source>
</reference>
<dbReference type="Gene3D" id="2.40.40.20">
    <property type="match status" value="1"/>
</dbReference>
<accession>A0A0E2H4L2</accession>
<dbReference type="HOGENOM" id="CLU_000422_13_3_9"/>
<keyword evidence="3" id="KW-0408">Iron</keyword>
<organism evidence="6 7">
    <name type="scientific">[Clostridium] clostridioforme 90A8</name>
    <dbReference type="NCBI Taxonomy" id="999408"/>
    <lineage>
        <taxon>Bacteria</taxon>
        <taxon>Bacillati</taxon>
        <taxon>Bacillota</taxon>
        <taxon>Clostridia</taxon>
        <taxon>Lachnospirales</taxon>
        <taxon>Lachnospiraceae</taxon>
        <taxon>Enterocloster</taxon>
    </lineage>
</organism>
<evidence type="ECO:0000256" key="1">
    <source>
        <dbReference type="ARBA" id="ARBA00010312"/>
    </source>
</evidence>
<evidence type="ECO:0000256" key="4">
    <source>
        <dbReference type="ARBA" id="ARBA00023014"/>
    </source>
</evidence>
<dbReference type="CDD" id="cd02766">
    <property type="entry name" value="MopB_3"/>
    <property type="match status" value="1"/>
</dbReference>
<evidence type="ECO:0000256" key="2">
    <source>
        <dbReference type="ARBA" id="ARBA00022723"/>
    </source>
</evidence>
<evidence type="ECO:0000259" key="5">
    <source>
        <dbReference type="PROSITE" id="PS51669"/>
    </source>
</evidence>
<dbReference type="GO" id="GO:0051536">
    <property type="term" value="F:iron-sulfur cluster binding"/>
    <property type="evidence" value="ECO:0007669"/>
    <property type="project" value="UniProtKB-KW"/>
</dbReference>
<feature type="domain" description="4Fe-4S Mo/W bis-MGD-type" evidence="5">
    <location>
        <begin position="3"/>
        <end position="60"/>
    </location>
</feature>
<comment type="caution">
    <text evidence="6">The sequence shown here is derived from an EMBL/GenBank/DDBJ whole genome shotgun (WGS) entry which is preliminary data.</text>
</comment>
<dbReference type="PATRIC" id="fig|999408.3.peg.5066"/>
<dbReference type="PROSITE" id="PS51669">
    <property type="entry name" value="4FE4S_MOW_BIS_MGD"/>
    <property type="match status" value="1"/>
</dbReference>
<dbReference type="GeneID" id="57960703"/>
<sequence>MGSYIRKTICPYDCPTSCGLLAETDGIRLLGVKGDPDHPAAKGLICRKMRHYEKSVHSPERILIPMKRVGAKGEGRFEPMTWDDAVKEIAGRWSRILEEDGADAILPMYYSGVMSVLQRKCGDAFFNRMGACDMVRTLCSSAKGAGYEAVMGQTGCLDPRELKDSSFYLVWGSNMKATRLQSMPALIQARRQGKRVVLIESCAADMEVYCDQTILIRPGTDGALALAMMHVMEEENLADRDFLAHRTNGYEAFRKTLAPYTPAWAEGETGIPAEVIAGLSREYASAPAPAIILGSGPSRYGNGGMTTRLITILSAYTGAWGRPGGGLCGCNPGAGPYVDDRLVTRPDFREKPGRRVNINEIASALTGSRGEKPIRSFYVYGGNPVASVCCQKGILEGLLRPDLFTVVHERFMTDTAMYADILLPATFSVEQTDVYTAYGYCTFGTARKIVEPAGQSKSNWNTFRLLARAMGYGEEYFKRTEEEMVWELLAHPMEGLTRISEKEWRILREGGVISTAFADHGSFRTPSGKMMIYNENLEEAMPRYMKSHGGAYPLRLVAVPSAYTLNSVFMDREDLSSGRGPMTLMLHPRDAAARKIADGSHVTAFNELAKVEFTAKITPVVAEGTVAARGVYNRTFTKDGLLVNALHHERLSDIGAATTLNDNTVDVRPC</sequence>
<dbReference type="GO" id="GO:0016491">
    <property type="term" value="F:oxidoreductase activity"/>
    <property type="evidence" value="ECO:0007669"/>
    <property type="project" value="InterPro"/>
</dbReference>
<dbReference type="Pfam" id="PF04879">
    <property type="entry name" value="Molybdop_Fe4S4"/>
    <property type="match status" value="1"/>
</dbReference>
<dbReference type="EMBL" id="AGYR01000056">
    <property type="protein sequence ID" value="ENZ08949.1"/>
    <property type="molecule type" value="Genomic_DNA"/>
</dbReference>
<dbReference type="PANTHER" id="PTHR43742:SF6">
    <property type="entry name" value="OXIDOREDUCTASE YYAE-RELATED"/>
    <property type="match status" value="1"/>
</dbReference>
<dbReference type="InterPro" id="IPR050612">
    <property type="entry name" value="Prok_Mopterin_Oxidored"/>
</dbReference>
<comment type="similarity">
    <text evidence="1">Belongs to the prokaryotic molybdopterin-containing oxidoreductase family.</text>
</comment>
<dbReference type="GO" id="GO:0046872">
    <property type="term" value="F:metal ion binding"/>
    <property type="evidence" value="ECO:0007669"/>
    <property type="project" value="UniProtKB-KW"/>
</dbReference>
<dbReference type="Pfam" id="PF01568">
    <property type="entry name" value="Molydop_binding"/>
    <property type="match status" value="1"/>
</dbReference>
<dbReference type="InterPro" id="IPR009010">
    <property type="entry name" value="Asp_de-COase-like_dom_sf"/>
</dbReference>
<keyword evidence="4" id="KW-0411">Iron-sulfur</keyword>
<name>A0A0E2H4L2_9FIRM</name>
<dbReference type="Pfam" id="PF00384">
    <property type="entry name" value="Molybdopterin"/>
    <property type="match status" value="1"/>
</dbReference>
<dbReference type="RefSeq" id="WP_002587584.1">
    <property type="nucleotide sequence ID" value="NZ_KB850988.1"/>
</dbReference>
<dbReference type="Gene3D" id="3.40.228.10">
    <property type="entry name" value="Dimethylsulfoxide Reductase, domain 2"/>
    <property type="match status" value="1"/>
</dbReference>
<gene>
    <name evidence="6" type="ORF">HMPREF1090_04712</name>
</gene>
<dbReference type="GO" id="GO:0043546">
    <property type="term" value="F:molybdopterin cofactor binding"/>
    <property type="evidence" value="ECO:0007669"/>
    <property type="project" value="InterPro"/>
</dbReference>
<dbReference type="Gene3D" id="2.20.25.90">
    <property type="entry name" value="ADC-like domains"/>
    <property type="match status" value="1"/>
</dbReference>
<proteinExistence type="inferred from homology"/>
<evidence type="ECO:0000256" key="3">
    <source>
        <dbReference type="ARBA" id="ARBA00023004"/>
    </source>
</evidence>
<protein>
    <submittedName>
        <fullName evidence="6">Molybdopterin oxidoreductase</fullName>
    </submittedName>
</protein>
<dbReference type="PANTHER" id="PTHR43742">
    <property type="entry name" value="TRIMETHYLAMINE-N-OXIDE REDUCTASE"/>
    <property type="match status" value="1"/>
</dbReference>
<dbReference type="SUPFAM" id="SSF50692">
    <property type="entry name" value="ADC-like"/>
    <property type="match status" value="1"/>
</dbReference>
<dbReference type="SMART" id="SM00926">
    <property type="entry name" value="Molybdop_Fe4S4"/>
    <property type="match status" value="1"/>
</dbReference>
<dbReference type="AlphaFoldDB" id="A0A0E2H4L2"/>